<dbReference type="PANTHER" id="PTHR47039:SF1">
    <property type="entry name" value="INOSITOL POLYPHOSPHATE 5-PHOSPHATASE E"/>
    <property type="match status" value="1"/>
</dbReference>
<evidence type="ECO:0000313" key="8">
    <source>
        <dbReference type="Proteomes" id="UP001367676"/>
    </source>
</evidence>
<dbReference type="Pfam" id="PF22669">
    <property type="entry name" value="Exo_endo_phos2"/>
    <property type="match status" value="1"/>
</dbReference>
<reference evidence="7 8" key="1">
    <citation type="submission" date="2024-03" db="EMBL/GenBank/DDBJ databases">
        <title>Adaptation during the transition from Ophiocordyceps entomopathogen to insect associate is accompanied by gene loss and intensified selection.</title>
        <authorList>
            <person name="Ward C.M."/>
            <person name="Onetto C.A."/>
            <person name="Borneman A.R."/>
        </authorList>
    </citation>
    <scope>NUCLEOTIDE SEQUENCE [LARGE SCALE GENOMIC DNA]</scope>
    <source>
        <strain evidence="7">AWRI1</strain>
        <tissue evidence="7">Single Adult Female</tissue>
    </source>
</reference>
<dbReference type="SUPFAM" id="SSF56219">
    <property type="entry name" value="DNase I-like"/>
    <property type="match status" value="1"/>
</dbReference>
<keyword evidence="2" id="KW-0547">Nucleotide-binding</keyword>
<dbReference type="EMBL" id="JBBCAQ010000036">
    <property type="protein sequence ID" value="KAK7575679.1"/>
    <property type="molecule type" value="Genomic_DNA"/>
</dbReference>
<evidence type="ECO:0000256" key="3">
    <source>
        <dbReference type="ARBA" id="ARBA00023134"/>
    </source>
</evidence>
<dbReference type="SMART" id="SM00175">
    <property type="entry name" value="RAB"/>
    <property type="match status" value="1"/>
</dbReference>
<dbReference type="PROSITE" id="PS51419">
    <property type="entry name" value="RAB"/>
    <property type="match status" value="1"/>
</dbReference>
<evidence type="ECO:0000259" key="6">
    <source>
        <dbReference type="SMART" id="SM00128"/>
    </source>
</evidence>
<dbReference type="PANTHER" id="PTHR47039">
    <property type="entry name" value="INOSITOL POLYPHOSPHATE 5-PHOSPHATASE E"/>
    <property type="match status" value="1"/>
</dbReference>
<dbReference type="SMART" id="SM00176">
    <property type="entry name" value="RAN"/>
    <property type="match status" value="1"/>
</dbReference>
<dbReference type="Gene3D" id="3.60.10.10">
    <property type="entry name" value="Endonuclease/exonuclease/phosphatase"/>
    <property type="match status" value="1"/>
</dbReference>
<dbReference type="GO" id="GO:0031982">
    <property type="term" value="C:vesicle"/>
    <property type="evidence" value="ECO:0007669"/>
    <property type="project" value="InterPro"/>
</dbReference>
<dbReference type="InterPro" id="IPR000300">
    <property type="entry name" value="IPPc"/>
</dbReference>
<sequence>MKGSSARPSSDKNDLLFKILVIGDLGTGKTSIIKRYVHQFFSQHYRATIGVDFALKVLSWDDNTTIRLQLWDIAGQERFGNMTRVYYKEAVGAFIVFDVTRTATYEAVLKWKHDLDAKVQLPDGFAIPCVLLANKCDQPKEGAVNSHSKMDEFCRQNNFISWFETSAKENINIDEAANSLVSATIAMSLKHSTKSVEAEYIDDRIEETTIGTFLQSAFNITGSVPYDNRGKFCSSRVVSSVESINSDTLVCKNQHKKRLRRCKSTSVLYCSPKRLESNSSDSSSSSLESLIKQNLVSAKALQPLSVSKAKERNYLHGRSGAESLLGRAELNRIFPRHEVTIHISTWNMNGEEPPANLNELFLSEQMTHLPDIYIIGTQESFSETSEWEILIQETIGPTHVLFHSETLGTIFLAVYMRRELIWYCSLPEDDAHSVRAGTAFKTKGGVGICFYLFGSSFLFISSHLTAHDERLQDRINDVSRIMKSLDLPKELPVIKRMMKSRATNVVNHFDYVFWFGDLNFRITQPRQQVLNWIRATQFPTNPNVPLPFCDQLTYCMKRGEVFRGFQEAPITFPPTYKFDLGSQTYDTSSKNRTPSYTDRILFKMRRSSKSILSSMTNYTNMKCLAYSSVPSFCTSDHKPVWGLFTCKLRPGIDTIPLSAGWFNREVYLEAMKRRAANPLSDSRSCSIQ</sequence>
<dbReference type="SMART" id="SM00173">
    <property type="entry name" value="RAS"/>
    <property type="match status" value="1"/>
</dbReference>
<dbReference type="InterPro" id="IPR005225">
    <property type="entry name" value="Small_GTP-bd"/>
</dbReference>
<dbReference type="InterPro" id="IPR027417">
    <property type="entry name" value="P-loop_NTPase"/>
</dbReference>
<evidence type="ECO:0000256" key="2">
    <source>
        <dbReference type="ARBA" id="ARBA00022741"/>
    </source>
</evidence>
<gene>
    <name evidence="7" type="ORF">V9T40_011965</name>
</gene>
<evidence type="ECO:0000256" key="4">
    <source>
        <dbReference type="ARBA" id="ARBA00023288"/>
    </source>
</evidence>
<dbReference type="GO" id="GO:0046856">
    <property type="term" value="P:phosphatidylinositol dephosphorylation"/>
    <property type="evidence" value="ECO:0007669"/>
    <property type="project" value="InterPro"/>
</dbReference>
<comment type="similarity">
    <text evidence="1">Belongs to the small GTPase superfamily. Rab family.</text>
</comment>
<dbReference type="GO" id="GO:0016791">
    <property type="term" value="F:phosphatase activity"/>
    <property type="evidence" value="ECO:0007669"/>
    <property type="project" value="InterPro"/>
</dbReference>
<dbReference type="InterPro" id="IPR030697">
    <property type="entry name" value="Rab29/Rab38/Rab32"/>
</dbReference>
<proteinExistence type="inferred from homology"/>
<dbReference type="InterPro" id="IPR001806">
    <property type="entry name" value="Small_GTPase"/>
</dbReference>
<dbReference type="Pfam" id="PF00071">
    <property type="entry name" value="Ras"/>
    <property type="match status" value="1"/>
</dbReference>
<dbReference type="SUPFAM" id="SSF52540">
    <property type="entry name" value="P-loop containing nucleoside triphosphate hydrolases"/>
    <property type="match status" value="1"/>
</dbReference>
<name>A0AAN9T7T5_9HEMI</name>
<protein>
    <recommendedName>
        <fullName evidence="6">Inositol polyphosphate-related phosphatase domain-containing protein</fullName>
    </recommendedName>
</protein>
<dbReference type="PROSITE" id="PS51421">
    <property type="entry name" value="RAS"/>
    <property type="match status" value="1"/>
</dbReference>
<dbReference type="GO" id="GO:0016192">
    <property type="term" value="P:vesicle-mediated transport"/>
    <property type="evidence" value="ECO:0007669"/>
    <property type="project" value="InterPro"/>
</dbReference>
<keyword evidence="8" id="KW-1185">Reference proteome</keyword>
<dbReference type="Gene3D" id="3.40.50.300">
    <property type="entry name" value="P-loop containing nucleotide triphosphate hydrolases"/>
    <property type="match status" value="1"/>
</dbReference>
<dbReference type="CDD" id="cd04107">
    <property type="entry name" value="Rab32_Rab38"/>
    <property type="match status" value="1"/>
</dbReference>
<dbReference type="PRINTS" id="PR00449">
    <property type="entry name" value="RASTRNSFRMNG"/>
</dbReference>
<dbReference type="GO" id="GO:0005802">
    <property type="term" value="C:trans-Golgi network"/>
    <property type="evidence" value="ECO:0007669"/>
    <property type="project" value="InterPro"/>
</dbReference>
<accession>A0AAN9T7T5</accession>
<dbReference type="NCBIfam" id="TIGR00231">
    <property type="entry name" value="small_GTP"/>
    <property type="match status" value="1"/>
</dbReference>
<dbReference type="AlphaFoldDB" id="A0AAN9T7T5"/>
<dbReference type="GO" id="GO:0003924">
    <property type="term" value="F:GTPase activity"/>
    <property type="evidence" value="ECO:0007669"/>
    <property type="project" value="InterPro"/>
</dbReference>
<dbReference type="GO" id="GO:0005525">
    <property type="term" value="F:GTP binding"/>
    <property type="evidence" value="ECO:0007669"/>
    <property type="project" value="UniProtKB-KW"/>
</dbReference>
<evidence type="ECO:0000256" key="1">
    <source>
        <dbReference type="ARBA" id="ARBA00006270"/>
    </source>
</evidence>
<dbReference type="Proteomes" id="UP001367676">
    <property type="component" value="Unassembled WGS sequence"/>
</dbReference>
<organism evidence="7 8">
    <name type="scientific">Parthenolecanium corni</name>
    <dbReference type="NCBI Taxonomy" id="536013"/>
    <lineage>
        <taxon>Eukaryota</taxon>
        <taxon>Metazoa</taxon>
        <taxon>Ecdysozoa</taxon>
        <taxon>Arthropoda</taxon>
        <taxon>Hexapoda</taxon>
        <taxon>Insecta</taxon>
        <taxon>Pterygota</taxon>
        <taxon>Neoptera</taxon>
        <taxon>Paraneoptera</taxon>
        <taxon>Hemiptera</taxon>
        <taxon>Sternorrhyncha</taxon>
        <taxon>Coccoidea</taxon>
        <taxon>Coccidae</taxon>
        <taxon>Parthenolecanium</taxon>
    </lineage>
</organism>
<evidence type="ECO:0000256" key="5">
    <source>
        <dbReference type="ARBA" id="ARBA00023289"/>
    </source>
</evidence>
<comment type="caution">
    <text evidence="7">The sequence shown here is derived from an EMBL/GenBank/DDBJ whole genome shotgun (WGS) entry which is preliminary data.</text>
</comment>
<keyword evidence="3" id="KW-0342">GTP-binding</keyword>
<dbReference type="InterPro" id="IPR053321">
    <property type="entry name" value="IPP-5-Phosphatase_Type_IV"/>
</dbReference>
<dbReference type="SMART" id="SM00174">
    <property type="entry name" value="RHO"/>
    <property type="match status" value="1"/>
</dbReference>
<evidence type="ECO:0000313" key="7">
    <source>
        <dbReference type="EMBL" id="KAK7575679.1"/>
    </source>
</evidence>
<dbReference type="InterPro" id="IPR036691">
    <property type="entry name" value="Endo/exonu/phosph_ase_sf"/>
</dbReference>
<keyword evidence="5" id="KW-0636">Prenylation</keyword>
<feature type="domain" description="Inositol polyphosphate-related phosphatase" evidence="6">
    <location>
        <begin position="337"/>
        <end position="652"/>
    </location>
</feature>
<dbReference type="SMART" id="SM00128">
    <property type="entry name" value="IPPc"/>
    <property type="match status" value="1"/>
</dbReference>
<keyword evidence="4" id="KW-0449">Lipoprotein</keyword>
<dbReference type="FunFam" id="3.40.50.300:FF:000222">
    <property type="entry name" value="RAB32, member RAS oncogene family"/>
    <property type="match status" value="1"/>
</dbReference>